<dbReference type="SUPFAM" id="SSF53335">
    <property type="entry name" value="S-adenosyl-L-methionine-dependent methyltransferases"/>
    <property type="match status" value="1"/>
</dbReference>
<dbReference type="EC" id="2.1.1.199" evidence="6"/>
<proteinExistence type="inferred from homology"/>
<dbReference type="GO" id="GO:0070475">
    <property type="term" value="P:rRNA base methylation"/>
    <property type="evidence" value="ECO:0007669"/>
    <property type="project" value="UniProtKB-UniRule"/>
</dbReference>
<evidence type="ECO:0000256" key="6">
    <source>
        <dbReference type="HAMAP-Rule" id="MF_01007"/>
    </source>
</evidence>
<comment type="function">
    <text evidence="6">Specifically methylates the N4 position of cytidine in position 1402 (C1402) of 16S rRNA.</text>
</comment>
<dbReference type="SUPFAM" id="SSF81799">
    <property type="entry name" value="Putative methyltransferase TM0872, insert domain"/>
    <property type="match status" value="1"/>
</dbReference>
<dbReference type="NCBIfam" id="TIGR00006">
    <property type="entry name" value="16S rRNA (cytosine(1402)-N(4))-methyltransferase RsmH"/>
    <property type="match status" value="1"/>
</dbReference>
<dbReference type="EMBL" id="CP030104">
    <property type="protein sequence ID" value="AWX45286.1"/>
    <property type="molecule type" value="Genomic_DNA"/>
</dbReference>
<feature type="binding site" evidence="6">
    <location>
        <position position="87"/>
    </location>
    <ligand>
        <name>S-adenosyl-L-methionine</name>
        <dbReference type="ChEBI" id="CHEBI:59789"/>
    </ligand>
</feature>
<dbReference type="Pfam" id="PF01795">
    <property type="entry name" value="Methyltransf_5"/>
    <property type="match status" value="1"/>
</dbReference>
<evidence type="ECO:0000256" key="4">
    <source>
        <dbReference type="ARBA" id="ARBA00022679"/>
    </source>
</evidence>
<keyword evidence="5 6" id="KW-0949">S-adenosyl-L-methionine</keyword>
<dbReference type="InterPro" id="IPR023397">
    <property type="entry name" value="SAM-dep_MeTrfase_MraW_recog"/>
</dbReference>
<evidence type="ECO:0000256" key="5">
    <source>
        <dbReference type="ARBA" id="ARBA00022691"/>
    </source>
</evidence>
<keyword evidence="8" id="KW-1185">Reference proteome</keyword>
<dbReference type="GO" id="GO:0005737">
    <property type="term" value="C:cytoplasm"/>
    <property type="evidence" value="ECO:0007669"/>
    <property type="project" value="UniProtKB-SubCell"/>
</dbReference>
<organism evidence="7 8">
    <name type="scientific">Flagellimonas maritima</name>
    <dbReference type="NCBI Taxonomy" id="1383885"/>
    <lineage>
        <taxon>Bacteria</taxon>
        <taxon>Pseudomonadati</taxon>
        <taxon>Bacteroidota</taxon>
        <taxon>Flavobacteriia</taxon>
        <taxon>Flavobacteriales</taxon>
        <taxon>Flavobacteriaceae</taxon>
        <taxon>Flagellimonas</taxon>
    </lineage>
</organism>
<dbReference type="Gene3D" id="3.40.50.150">
    <property type="entry name" value="Vaccinia Virus protein VP39"/>
    <property type="match status" value="1"/>
</dbReference>
<evidence type="ECO:0000256" key="3">
    <source>
        <dbReference type="ARBA" id="ARBA00022603"/>
    </source>
</evidence>
<evidence type="ECO:0000256" key="2">
    <source>
        <dbReference type="ARBA" id="ARBA00022552"/>
    </source>
</evidence>
<comment type="similarity">
    <text evidence="1 6">Belongs to the methyltransferase superfamily. RsmH family.</text>
</comment>
<keyword evidence="4 6" id="KW-0808">Transferase</keyword>
<feature type="binding site" evidence="6">
    <location>
        <position position="115"/>
    </location>
    <ligand>
        <name>S-adenosyl-L-methionine</name>
        <dbReference type="ChEBI" id="CHEBI:59789"/>
    </ligand>
</feature>
<feature type="binding site" evidence="6">
    <location>
        <position position="65"/>
    </location>
    <ligand>
        <name>S-adenosyl-L-methionine</name>
        <dbReference type="ChEBI" id="CHEBI:59789"/>
    </ligand>
</feature>
<feature type="binding site" evidence="6">
    <location>
        <begin position="45"/>
        <end position="47"/>
    </location>
    <ligand>
        <name>S-adenosyl-L-methionine</name>
        <dbReference type="ChEBI" id="CHEBI:59789"/>
    </ligand>
</feature>
<feature type="binding site" evidence="6">
    <location>
        <position position="108"/>
    </location>
    <ligand>
        <name>S-adenosyl-L-methionine</name>
        <dbReference type="ChEBI" id="CHEBI:59789"/>
    </ligand>
</feature>
<protein>
    <recommendedName>
        <fullName evidence="6">Ribosomal RNA small subunit methyltransferase H</fullName>
        <ecNumber evidence="6">2.1.1.199</ecNumber>
    </recommendedName>
    <alternativeName>
        <fullName evidence="6">16S rRNA m(4)C1402 methyltransferase</fullName>
    </alternativeName>
    <alternativeName>
        <fullName evidence="6">rRNA (cytosine-N(4)-)-methyltransferase RsmH</fullName>
    </alternativeName>
</protein>
<comment type="catalytic activity">
    <reaction evidence="6">
        <text>cytidine(1402) in 16S rRNA + S-adenosyl-L-methionine = N(4)-methylcytidine(1402) in 16S rRNA + S-adenosyl-L-homocysteine + H(+)</text>
        <dbReference type="Rhea" id="RHEA:42928"/>
        <dbReference type="Rhea" id="RHEA-COMP:10286"/>
        <dbReference type="Rhea" id="RHEA-COMP:10287"/>
        <dbReference type="ChEBI" id="CHEBI:15378"/>
        <dbReference type="ChEBI" id="CHEBI:57856"/>
        <dbReference type="ChEBI" id="CHEBI:59789"/>
        <dbReference type="ChEBI" id="CHEBI:74506"/>
        <dbReference type="ChEBI" id="CHEBI:82748"/>
        <dbReference type="EC" id="2.1.1.199"/>
    </reaction>
</comment>
<dbReference type="PANTHER" id="PTHR11265:SF0">
    <property type="entry name" value="12S RRNA N4-METHYLCYTIDINE METHYLTRANSFERASE"/>
    <property type="match status" value="1"/>
</dbReference>
<dbReference type="PIRSF" id="PIRSF004486">
    <property type="entry name" value="MraW"/>
    <property type="match status" value="1"/>
</dbReference>
<dbReference type="AlphaFoldDB" id="A0A2Z4LTY6"/>
<comment type="subcellular location">
    <subcellularLocation>
        <location evidence="6">Cytoplasm</location>
    </subcellularLocation>
</comment>
<dbReference type="HAMAP" id="MF_01007">
    <property type="entry name" value="16SrRNA_methyltr_H"/>
    <property type="match status" value="1"/>
</dbReference>
<evidence type="ECO:0000256" key="1">
    <source>
        <dbReference type="ARBA" id="ARBA00010396"/>
    </source>
</evidence>
<dbReference type="GO" id="GO:0071424">
    <property type="term" value="F:rRNA (cytosine-N4-)-methyltransferase activity"/>
    <property type="evidence" value="ECO:0007669"/>
    <property type="project" value="UniProtKB-UniRule"/>
</dbReference>
<dbReference type="PANTHER" id="PTHR11265">
    <property type="entry name" value="S-ADENOSYL-METHYLTRANSFERASE MRAW"/>
    <property type="match status" value="1"/>
</dbReference>
<reference evidence="7 8" key="1">
    <citation type="submission" date="2018-06" db="EMBL/GenBank/DDBJ databases">
        <title>Spongiibacterium sp. HME9304 Genome sequencing and assembly.</title>
        <authorList>
            <person name="Kang H."/>
            <person name="Kim H."/>
            <person name="Joh K."/>
        </authorList>
    </citation>
    <scope>NUCLEOTIDE SEQUENCE [LARGE SCALE GENOMIC DNA]</scope>
    <source>
        <strain evidence="7 8">HME9304</strain>
    </source>
</reference>
<dbReference type="Gene3D" id="1.10.150.170">
    <property type="entry name" value="Putative methyltransferase TM0872, insert domain"/>
    <property type="match status" value="1"/>
</dbReference>
<keyword evidence="6" id="KW-0963">Cytoplasm</keyword>
<dbReference type="Proteomes" id="UP000248536">
    <property type="component" value="Chromosome"/>
</dbReference>
<dbReference type="InterPro" id="IPR002903">
    <property type="entry name" value="RsmH"/>
</dbReference>
<sequence>MPIWRKRFLLTMTSPYHNPVLLKESVDGLNIRQNGIYVDVTFGGGGHSKEILKRLGQHGKLFAFDQDEDALANTINDGRFQLINQNFQFIKQFLKFYGIRKVDGILADFGVSSHQFDEAERGFSIRFNADLDMRMNKNSELSAFEVVNKYSQENLASVLFQYGELRNANAMAKTIVESRLETPIKTTDQLKMVLKHFLPKMRENKILAQIYQAIRIEVNQEIEVLKTFLLQVPEMLDKGGRVSLISYHSLEDRLVKRFIRDGRFEGGAEKDFYGNINVPLKKVGGLVIPSADEIANNNRARSAKLRIAERL</sequence>
<keyword evidence="2 6" id="KW-0698">rRNA processing</keyword>
<evidence type="ECO:0000313" key="8">
    <source>
        <dbReference type="Proteomes" id="UP000248536"/>
    </source>
</evidence>
<name>A0A2Z4LTY6_9FLAO</name>
<keyword evidence="3 6" id="KW-0489">Methyltransferase</keyword>
<dbReference type="InterPro" id="IPR029063">
    <property type="entry name" value="SAM-dependent_MTases_sf"/>
</dbReference>
<accession>A0A2Z4LTY6</accession>
<gene>
    <name evidence="7" type="primary">mraW</name>
    <name evidence="6" type="synonym">rsmH</name>
    <name evidence="7" type="ORF">HME9304_02298</name>
</gene>
<dbReference type="KEGG" id="spon:HME9304_02298"/>
<evidence type="ECO:0000313" key="7">
    <source>
        <dbReference type="EMBL" id="AWX45286.1"/>
    </source>
</evidence>